<organism evidence="1 2">
    <name type="scientific">Lindgomyces ingoldianus</name>
    <dbReference type="NCBI Taxonomy" id="673940"/>
    <lineage>
        <taxon>Eukaryota</taxon>
        <taxon>Fungi</taxon>
        <taxon>Dikarya</taxon>
        <taxon>Ascomycota</taxon>
        <taxon>Pezizomycotina</taxon>
        <taxon>Dothideomycetes</taxon>
        <taxon>Pleosporomycetidae</taxon>
        <taxon>Pleosporales</taxon>
        <taxon>Lindgomycetaceae</taxon>
        <taxon>Lindgomyces</taxon>
    </lineage>
</organism>
<gene>
    <name evidence="1" type="ORF">BDR25DRAFT_199867</name>
</gene>
<feature type="non-terminal residue" evidence="1">
    <location>
        <position position="1"/>
    </location>
</feature>
<keyword evidence="2" id="KW-1185">Reference proteome</keyword>
<accession>A0ACB6R2E0</accession>
<proteinExistence type="predicted"/>
<reference evidence="1" key="1">
    <citation type="journal article" date="2020" name="Stud. Mycol.">
        <title>101 Dothideomycetes genomes: a test case for predicting lifestyles and emergence of pathogens.</title>
        <authorList>
            <person name="Haridas S."/>
            <person name="Albert R."/>
            <person name="Binder M."/>
            <person name="Bloem J."/>
            <person name="Labutti K."/>
            <person name="Salamov A."/>
            <person name="Andreopoulos B."/>
            <person name="Baker S."/>
            <person name="Barry K."/>
            <person name="Bills G."/>
            <person name="Bluhm B."/>
            <person name="Cannon C."/>
            <person name="Castanera R."/>
            <person name="Culley D."/>
            <person name="Daum C."/>
            <person name="Ezra D."/>
            <person name="Gonzalez J."/>
            <person name="Henrissat B."/>
            <person name="Kuo A."/>
            <person name="Liang C."/>
            <person name="Lipzen A."/>
            <person name="Lutzoni F."/>
            <person name="Magnuson J."/>
            <person name="Mondo S."/>
            <person name="Nolan M."/>
            <person name="Ohm R."/>
            <person name="Pangilinan J."/>
            <person name="Park H.-J."/>
            <person name="Ramirez L."/>
            <person name="Alfaro M."/>
            <person name="Sun H."/>
            <person name="Tritt A."/>
            <person name="Yoshinaga Y."/>
            <person name="Zwiers L.-H."/>
            <person name="Turgeon B."/>
            <person name="Goodwin S."/>
            <person name="Spatafora J."/>
            <person name="Crous P."/>
            <person name="Grigoriev I."/>
        </authorList>
    </citation>
    <scope>NUCLEOTIDE SEQUENCE</scope>
    <source>
        <strain evidence="1">ATCC 200398</strain>
    </source>
</reference>
<sequence length="123" mass="14277">YSPLNKDTNEIRVVKISPQVDPKFNVSCEFTIVSLDAKPVYRALSYTWGDPKDTLPITLNGHRFEVTRNLKRALQRLRTLGTEVSIWIDAICINQVDMDERMHQVQLMRVIYQNPEEVIVYLG</sequence>
<comment type="caution">
    <text evidence="1">The sequence shown here is derived from an EMBL/GenBank/DDBJ whole genome shotgun (WGS) entry which is preliminary data.</text>
</comment>
<name>A0ACB6R2E0_9PLEO</name>
<protein>
    <submittedName>
        <fullName evidence="1">HET-domain-containing protein</fullName>
    </submittedName>
</protein>
<dbReference type="EMBL" id="MU003501">
    <property type="protein sequence ID" value="KAF2472960.1"/>
    <property type="molecule type" value="Genomic_DNA"/>
</dbReference>
<evidence type="ECO:0000313" key="2">
    <source>
        <dbReference type="Proteomes" id="UP000799755"/>
    </source>
</evidence>
<evidence type="ECO:0000313" key="1">
    <source>
        <dbReference type="EMBL" id="KAF2472960.1"/>
    </source>
</evidence>
<dbReference type="Proteomes" id="UP000799755">
    <property type="component" value="Unassembled WGS sequence"/>
</dbReference>
<feature type="non-terminal residue" evidence="1">
    <location>
        <position position="123"/>
    </location>
</feature>